<accession>A0A382RZ22</accession>
<evidence type="ECO:0000313" key="1">
    <source>
        <dbReference type="EMBL" id="SVD02178.1"/>
    </source>
</evidence>
<dbReference type="AlphaFoldDB" id="A0A382RZ22"/>
<sequence>MRYVIAQPCQCGDHANDEGYMYLANEGGAIKFDSIKEAQDLIDDFAKHEGLCEEHKKIMTVIPECEVISDGTH</sequence>
<dbReference type="EMBL" id="UINC01124789">
    <property type="protein sequence ID" value="SVD02178.1"/>
    <property type="molecule type" value="Genomic_DNA"/>
</dbReference>
<gene>
    <name evidence="1" type="ORF">METZ01_LOCUS355032</name>
</gene>
<proteinExistence type="predicted"/>
<protein>
    <submittedName>
        <fullName evidence="1">Uncharacterized protein</fullName>
    </submittedName>
</protein>
<name>A0A382RZ22_9ZZZZ</name>
<reference evidence="1" key="1">
    <citation type="submission" date="2018-05" db="EMBL/GenBank/DDBJ databases">
        <authorList>
            <person name="Lanie J.A."/>
            <person name="Ng W.-L."/>
            <person name="Kazmierczak K.M."/>
            <person name="Andrzejewski T.M."/>
            <person name="Davidsen T.M."/>
            <person name="Wayne K.J."/>
            <person name="Tettelin H."/>
            <person name="Glass J.I."/>
            <person name="Rusch D."/>
            <person name="Podicherti R."/>
            <person name="Tsui H.-C.T."/>
            <person name="Winkler M.E."/>
        </authorList>
    </citation>
    <scope>NUCLEOTIDE SEQUENCE</scope>
</reference>
<organism evidence="1">
    <name type="scientific">marine metagenome</name>
    <dbReference type="NCBI Taxonomy" id="408172"/>
    <lineage>
        <taxon>unclassified sequences</taxon>
        <taxon>metagenomes</taxon>
        <taxon>ecological metagenomes</taxon>
    </lineage>
</organism>